<organism evidence="1">
    <name type="scientific">bioreactor metagenome</name>
    <dbReference type="NCBI Taxonomy" id="1076179"/>
    <lineage>
        <taxon>unclassified sequences</taxon>
        <taxon>metagenomes</taxon>
        <taxon>ecological metagenomes</taxon>
    </lineage>
</organism>
<dbReference type="AlphaFoldDB" id="A0A644X723"/>
<evidence type="ECO:0000313" key="1">
    <source>
        <dbReference type="EMBL" id="MPM11955.1"/>
    </source>
</evidence>
<sequence>MLEDMVQVSLLGNRKCPNYEDLIIAMYLTLALLRRFEG</sequence>
<dbReference type="EMBL" id="VSSQ01001901">
    <property type="protein sequence ID" value="MPM11955.1"/>
    <property type="molecule type" value="Genomic_DNA"/>
</dbReference>
<reference evidence="1" key="1">
    <citation type="submission" date="2019-08" db="EMBL/GenBank/DDBJ databases">
        <authorList>
            <person name="Kucharzyk K."/>
            <person name="Murdoch R.W."/>
            <person name="Higgins S."/>
            <person name="Loffler F."/>
        </authorList>
    </citation>
    <scope>NUCLEOTIDE SEQUENCE</scope>
</reference>
<accession>A0A644X723</accession>
<gene>
    <name evidence="1" type="ORF">SDC9_58306</name>
</gene>
<comment type="caution">
    <text evidence="1">The sequence shown here is derived from an EMBL/GenBank/DDBJ whole genome shotgun (WGS) entry which is preliminary data.</text>
</comment>
<name>A0A644X723_9ZZZZ</name>
<protein>
    <submittedName>
        <fullName evidence="1">Uncharacterized protein</fullName>
    </submittedName>
</protein>
<proteinExistence type="predicted"/>